<protein>
    <submittedName>
        <fullName evidence="1">Uncharacterized protein</fullName>
    </submittedName>
</protein>
<organism evidence="1 2">
    <name type="scientific">Chiloscyllium punctatum</name>
    <name type="common">Brownbanded bambooshark</name>
    <name type="synonym">Hemiscyllium punctatum</name>
    <dbReference type="NCBI Taxonomy" id="137246"/>
    <lineage>
        <taxon>Eukaryota</taxon>
        <taxon>Metazoa</taxon>
        <taxon>Chordata</taxon>
        <taxon>Craniata</taxon>
        <taxon>Vertebrata</taxon>
        <taxon>Chondrichthyes</taxon>
        <taxon>Elasmobranchii</taxon>
        <taxon>Galeomorphii</taxon>
        <taxon>Galeoidea</taxon>
        <taxon>Orectolobiformes</taxon>
        <taxon>Hemiscylliidae</taxon>
        <taxon>Chiloscyllium</taxon>
    </lineage>
</organism>
<keyword evidence="2" id="KW-1185">Reference proteome</keyword>
<evidence type="ECO:0000313" key="1">
    <source>
        <dbReference type="EMBL" id="GCC40471.1"/>
    </source>
</evidence>
<accession>A0A401TCU1</accession>
<proteinExistence type="predicted"/>
<dbReference type="EMBL" id="BEZZ01034941">
    <property type="protein sequence ID" value="GCC40471.1"/>
    <property type="molecule type" value="Genomic_DNA"/>
</dbReference>
<dbReference type="Proteomes" id="UP000287033">
    <property type="component" value="Unassembled WGS sequence"/>
</dbReference>
<evidence type="ECO:0000313" key="2">
    <source>
        <dbReference type="Proteomes" id="UP000287033"/>
    </source>
</evidence>
<feature type="non-terminal residue" evidence="1">
    <location>
        <position position="1"/>
    </location>
</feature>
<comment type="caution">
    <text evidence="1">The sequence shown here is derived from an EMBL/GenBank/DDBJ whole genome shotgun (WGS) entry which is preliminary data.</text>
</comment>
<name>A0A401TCU1_CHIPU</name>
<reference evidence="1 2" key="1">
    <citation type="journal article" date="2018" name="Nat. Ecol. Evol.">
        <title>Shark genomes provide insights into elasmobranch evolution and the origin of vertebrates.</title>
        <authorList>
            <person name="Hara Y"/>
            <person name="Yamaguchi K"/>
            <person name="Onimaru K"/>
            <person name="Kadota M"/>
            <person name="Koyanagi M"/>
            <person name="Keeley SD"/>
            <person name="Tatsumi K"/>
            <person name="Tanaka K"/>
            <person name="Motone F"/>
            <person name="Kageyama Y"/>
            <person name="Nozu R"/>
            <person name="Adachi N"/>
            <person name="Nishimura O"/>
            <person name="Nakagawa R"/>
            <person name="Tanegashima C"/>
            <person name="Kiyatake I"/>
            <person name="Matsumoto R"/>
            <person name="Murakumo K"/>
            <person name="Nishida K"/>
            <person name="Terakita A"/>
            <person name="Kuratani S"/>
            <person name="Sato K"/>
            <person name="Hyodo S Kuraku.S."/>
        </authorList>
    </citation>
    <scope>NUCLEOTIDE SEQUENCE [LARGE SCALE GENOMIC DNA]</scope>
</reference>
<gene>
    <name evidence="1" type="ORF">chiPu_0024211</name>
</gene>
<sequence length="34" mass="3656">ILLDEKFGEIMHEITTSVTASQKPAVVNNIQAAS</sequence>
<dbReference type="AlphaFoldDB" id="A0A401TCU1"/>